<feature type="chain" id="PRO_5022716898" evidence="2">
    <location>
        <begin position="29"/>
        <end position="339"/>
    </location>
</feature>
<feature type="compositionally biased region" description="Low complexity" evidence="1">
    <location>
        <begin position="36"/>
        <end position="58"/>
    </location>
</feature>
<feature type="compositionally biased region" description="Polar residues" evidence="1">
    <location>
        <begin position="74"/>
        <end position="88"/>
    </location>
</feature>
<sequence>MHTTMTKVVTAAALATVFTCAPVSVTFAAGLATTAATQAPPTSAPSNSNKPSGNSNTNVNTQILINTLNALSKPQNAPAQQNDDPTPSYQAPTPRPAAQTYQPAAQQKPALVTNAGYNCEDSLRASLVASRPDMTSARLADLARSFWETDYRDINIANVPRLRERLHKLNSDMADPSMIDSKQGNQCVAGAIAARLDELGWSADAIDRTHQTKFDDITAKSTAALDSNVGAGKKRLVLKQYPSCLKIVDVKLDDTVKNMYWYGIANTCGEAVQAHWCEGKGCKPTDRAADIAAGSKEESWMRAQSPSDVRFRGTACATEYKGHGVLYDKARNECWVSME</sequence>
<dbReference type="EMBL" id="CABPSK010000001">
    <property type="protein sequence ID" value="VVD71464.1"/>
    <property type="molecule type" value="Genomic_DNA"/>
</dbReference>
<reference evidence="3 4" key="1">
    <citation type="submission" date="2019-08" db="EMBL/GenBank/DDBJ databases">
        <authorList>
            <person name="Peeters C."/>
        </authorList>
    </citation>
    <scope>NUCLEOTIDE SEQUENCE [LARGE SCALE GENOMIC DNA]</scope>
    <source>
        <strain evidence="3 4">LMG 31114</strain>
    </source>
</reference>
<organism evidence="3 4">
    <name type="scientific">Pandoraea pneumonica</name>
    <dbReference type="NCBI Taxonomy" id="2508299"/>
    <lineage>
        <taxon>Bacteria</taxon>
        <taxon>Pseudomonadati</taxon>
        <taxon>Pseudomonadota</taxon>
        <taxon>Betaproteobacteria</taxon>
        <taxon>Burkholderiales</taxon>
        <taxon>Burkholderiaceae</taxon>
        <taxon>Pandoraea</taxon>
    </lineage>
</organism>
<feature type="signal peptide" evidence="2">
    <location>
        <begin position="1"/>
        <end position="28"/>
    </location>
</feature>
<evidence type="ECO:0000256" key="1">
    <source>
        <dbReference type="SAM" id="MobiDB-lite"/>
    </source>
</evidence>
<evidence type="ECO:0000256" key="2">
    <source>
        <dbReference type="SAM" id="SignalP"/>
    </source>
</evidence>
<evidence type="ECO:0000313" key="4">
    <source>
        <dbReference type="Proteomes" id="UP000366945"/>
    </source>
</evidence>
<feature type="compositionally biased region" description="Low complexity" evidence="1">
    <location>
        <begin position="89"/>
        <end position="106"/>
    </location>
</feature>
<keyword evidence="4" id="KW-1185">Reference proteome</keyword>
<dbReference type="Proteomes" id="UP000366945">
    <property type="component" value="Unassembled WGS sequence"/>
</dbReference>
<feature type="region of interest" description="Disordered" evidence="1">
    <location>
        <begin position="74"/>
        <end position="106"/>
    </location>
</feature>
<protein>
    <submittedName>
        <fullName evidence="3">Uncharacterized protein</fullName>
    </submittedName>
</protein>
<accession>A0A5E4SA74</accession>
<name>A0A5E4SA74_9BURK</name>
<dbReference type="AlphaFoldDB" id="A0A5E4SA74"/>
<gene>
    <name evidence="3" type="ORF">PPN31114_00632</name>
</gene>
<feature type="region of interest" description="Disordered" evidence="1">
    <location>
        <begin position="36"/>
        <end position="59"/>
    </location>
</feature>
<keyword evidence="2" id="KW-0732">Signal</keyword>
<evidence type="ECO:0000313" key="3">
    <source>
        <dbReference type="EMBL" id="VVD71464.1"/>
    </source>
</evidence>
<proteinExistence type="predicted"/>